<reference evidence="2" key="1">
    <citation type="submission" date="2017-09" db="EMBL/GenBank/DDBJ databases">
        <title>Depth-based differentiation of microbial function through sediment-hosted aquifers and enrichment of novel symbionts in the deep terrestrial subsurface.</title>
        <authorList>
            <person name="Probst A.J."/>
            <person name="Ladd B."/>
            <person name="Jarett J.K."/>
            <person name="Geller-Mcgrath D.E."/>
            <person name="Sieber C.M.K."/>
            <person name="Emerson J.B."/>
            <person name="Anantharaman K."/>
            <person name="Thomas B.C."/>
            <person name="Malmstrom R."/>
            <person name="Stieglmeier M."/>
            <person name="Klingl A."/>
            <person name="Woyke T."/>
            <person name="Ryan C.M."/>
            <person name="Banfield J.F."/>
        </authorList>
    </citation>
    <scope>NUCLEOTIDE SEQUENCE [LARGE SCALE GENOMIC DNA]</scope>
</reference>
<evidence type="ECO:0000313" key="2">
    <source>
        <dbReference type="Proteomes" id="UP000229901"/>
    </source>
</evidence>
<comment type="caution">
    <text evidence="1">The sequence shown here is derived from an EMBL/GenBank/DDBJ whole genome shotgun (WGS) entry which is preliminary data.</text>
</comment>
<protein>
    <submittedName>
        <fullName evidence="1">Uncharacterized protein</fullName>
    </submittedName>
</protein>
<accession>A0A2H0V545</accession>
<dbReference type="AlphaFoldDB" id="A0A2H0V545"/>
<sequence>MNDVMTKQRRQIELGQCMVQAATDFNDISVVRGGAYLIDVVNFWRNYSNGGVEIDFAHELSQFLSPYDHDRESYVVLQVYFKHLLLMANSWQQALEVMNVIIDFVRAYDDRRNTGVDFGQPGLFKFDKEKALIALFAGMIESATYIVSNNVIDGVEEAVLVINKLIVFVVGRCERVEIKFEDEKSGLVKVTDRLLKTIKMFYRVIFHYCGDDNANGLKYFVRLLEDLRALQINIKLKNDQSIGAGHGFSGRKVGFVGIEILKNLFFMWAERQGGLELFDLIKV</sequence>
<evidence type="ECO:0000313" key="1">
    <source>
        <dbReference type="EMBL" id="PIR94181.1"/>
    </source>
</evidence>
<dbReference type="Proteomes" id="UP000229901">
    <property type="component" value="Unassembled WGS sequence"/>
</dbReference>
<name>A0A2H0V545_9BACT</name>
<organism evidence="1 2">
    <name type="scientific">Candidatus Falkowbacteria bacterium CG10_big_fil_rev_8_21_14_0_10_39_11</name>
    <dbReference type="NCBI Taxonomy" id="1974565"/>
    <lineage>
        <taxon>Bacteria</taxon>
        <taxon>Candidatus Falkowiibacteriota</taxon>
    </lineage>
</organism>
<dbReference type="EMBL" id="PFAP01000015">
    <property type="protein sequence ID" value="PIR94181.1"/>
    <property type="molecule type" value="Genomic_DNA"/>
</dbReference>
<gene>
    <name evidence="1" type="ORF">COT97_02655</name>
</gene>
<proteinExistence type="predicted"/>